<dbReference type="CDD" id="cd02440">
    <property type="entry name" value="AdoMet_MTases"/>
    <property type="match status" value="1"/>
</dbReference>
<keyword evidence="1" id="KW-0596">Phosphopantetheine</keyword>
<dbReference type="Pfam" id="PF08242">
    <property type="entry name" value="Methyltransf_12"/>
    <property type="match status" value="1"/>
</dbReference>
<dbReference type="CDD" id="cd19532">
    <property type="entry name" value="C_PKS-NRPS"/>
    <property type="match status" value="1"/>
</dbReference>
<evidence type="ECO:0000256" key="4">
    <source>
        <dbReference type="ARBA" id="ARBA00022603"/>
    </source>
</evidence>
<dbReference type="InterPro" id="IPR014043">
    <property type="entry name" value="Acyl_transferase_dom"/>
</dbReference>
<feature type="compositionally biased region" description="Low complexity" evidence="8">
    <location>
        <begin position="2596"/>
        <end position="2615"/>
    </location>
</feature>
<dbReference type="Gene3D" id="3.40.50.720">
    <property type="entry name" value="NAD(P)-binding Rossmann-like Domain"/>
    <property type="match status" value="2"/>
</dbReference>
<dbReference type="Pfam" id="PF02801">
    <property type="entry name" value="Ketoacyl-synt_C"/>
    <property type="match status" value="1"/>
</dbReference>
<keyword evidence="6" id="KW-0511">Multifunctional enzyme</keyword>
<dbReference type="InterPro" id="IPR001242">
    <property type="entry name" value="Condensation_dom"/>
</dbReference>
<dbReference type="SMART" id="SM00822">
    <property type="entry name" value="PKS_KR"/>
    <property type="match status" value="1"/>
</dbReference>
<dbReference type="InterPro" id="IPR057326">
    <property type="entry name" value="KR_dom"/>
</dbReference>
<accession>A0A8H8RSN9</accession>
<evidence type="ECO:0000256" key="1">
    <source>
        <dbReference type="ARBA" id="ARBA00022450"/>
    </source>
</evidence>
<dbReference type="SUPFAM" id="SSF53335">
    <property type="entry name" value="S-adenosyl-L-methionine-dependent methyltransferases"/>
    <property type="match status" value="1"/>
</dbReference>
<dbReference type="InterPro" id="IPR014031">
    <property type="entry name" value="Ketoacyl_synth_C"/>
</dbReference>
<dbReference type="InterPro" id="IPR049900">
    <property type="entry name" value="PKS_mFAS_DH"/>
</dbReference>
<proteinExistence type="predicted"/>
<dbReference type="InterPro" id="IPR018201">
    <property type="entry name" value="Ketoacyl_synth_AS"/>
</dbReference>
<dbReference type="SUPFAM" id="SSF53901">
    <property type="entry name" value="Thiolase-like"/>
    <property type="match status" value="1"/>
</dbReference>
<dbReference type="Pfam" id="PF23297">
    <property type="entry name" value="ACP_SdgA_C"/>
    <property type="match status" value="1"/>
</dbReference>
<feature type="domain" description="PKS/mFAS DH" evidence="11">
    <location>
        <begin position="964"/>
        <end position="1277"/>
    </location>
</feature>
<keyword evidence="3" id="KW-0436">Ligase</keyword>
<feature type="compositionally biased region" description="Polar residues" evidence="8">
    <location>
        <begin position="2578"/>
        <end position="2588"/>
    </location>
</feature>
<dbReference type="Pfam" id="PF00698">
    <property type="entry name" value="Acyl_transf_1"/>
    <property type="match status" value="1"/>
</dbReference>
<dbReference type="SMART" id="SM00827">
    <property type="entry name" value="PKS_AT"/>
    <property type="match status" value="1"/>
</dbReference>
<dbReference type="SUPFAM" id="SSF55048">
    <property type="entry name" value="Probable ACP-binding domain of malonyl-CoA ACP transacylase"/>
    <property type="match status" value="1"/>
</dbReference>
<dbReference type="InterPro" id="IPR016036">
    <property type="entry name" value="Malonyl_transacylase_ACP-bd"/>
</dbReference>
<dbReference type="InterPro" id="IPR023213">
    <property type="entry name" value="CAT-like_dom_sf"/>
</dbReference>
<dbReference type="InterPro" id="IPR049552">
    <property type="entry name" value="PKS_DH_N"/>
</dbReference>
<dbReference type="InterPro" id="IPR036291">
    <property type="entry name" value="NAD(P)-bd_dom_sf"/>
</dbReference>
<dbReference type="EMBL" id="QGMI01000416">
    <property type="protein sequence ID" value="TVY41051.1"/>
    <property type="molecule type" value="Genomic_DNA"/>
</dbReference>
<dbReference type="PANTHER" id="PTHR43775:SF20">
    <property type="entry name" value="HYBRID PKS-NRPS SYNTHETASE APDA"/>
    <property type="match status" value="1"/>
</dbReference>
<dbReference type="OrthoDB" id="329835at2759"/>
<evidence type="ECO:0000256" key="2">
    <source>
        <dbReference type="ARBA" id="ARBA00022553"/>
    </source>
</evidence>
<feature type="domain" description="Carrier" evidence="9">
    <location>
        <begin position="2483"/>
        <end position="2561"/>
    </location>
</feature>
<dbReference type="InterPro" id="IPR009081">
    <property type="entry name" value="PP-bd_ACP"/>
</dbReference>
<evidence type="ECO:0000259" key="10">
    <source>
        <dbReference type="PROSITE" id="PS52004"/>
    </source>
</evidence>
<dbReference type="SUPFAM" id="SSF52777">
    <property type="entry name" value="CoA-dependent acyltransferases"/>
    <property type="match status" value="2"/>
</dbReference>
<evidence type="ECO:0000256" key="6">
    <source>
        <dbReference type="ARBA" id="ARBA00023268"/>
    </source>
</evidence>
<dbReference type="SMART" id="SM00823">
    <property type="entry name" value="PKS_PP"/>
    <property type="match status" value="1"/>
</dbReference>
<dbReference type="GO" id="GO:0009403">
    <property type="term" value="P:toxin biosynthetic process"/>
    <property type="evidence" value="ECO:0007669"/>
    <property type="project" value="UniProtKB-ARBA"/>
</dbReference>
<dbReference type="Gene3D" id="3.10.129.110">
    <property type="entry name" value="Polyketide synthase dehydratase"/>
    <property type="match status" value="1"/>
</dbReference>
<dbReference type="InterPro" id="IPR050091">
    <property type="entry name" value="PKS_NRPS_Biosynth_Enz"/>
</dbReference>
<dbReference type="InterPro" id="IPR014030">
    <property type="entry name" value="Ketoacyl_synth_N"/>
</dbReference>
<dbReference type="InterPro" id="IPR049551">
    <property type="entry name" value="PKS_DH_C"/>
</dbReference>
<evidence type="ECO:0000256" key="5">
    <source>
        <dbReference type="ARBA" id="ARBA00022679"/>
    </source>
</evidence>
<dbReference type="GO" id="GO:0004312">
    <property type="term" value="F:fatty acid synthase activity"/>
    <property type="evidence" value="ECO:0007669"/>
    <property type="project" value="TreeGrafter"/>
</dbReference>
<gene>
    <name evidence="12" type="primary">lepA</name>
    <name evidence="12" type="ORF">LOCC1_G007113</name>
</gene>
<dbReference type="GO" id="GO:0004315">
    <property type="term" value="F:3-oxoacyl-[acyl-carrier-protein] synthase activity"/>
    <property type="evidence" value="ECO:0007669"/>
    <property type="project" value="InterPro"/>
</dbReference>
<dbReference type="InterPro" id="IPR013968">
    <property type="entry name" value="PKS_KR"/>
</dbReference>
<keyword evidence="13" id="KW-1185">Reference proteome</keyword>
<feature type="region of interest" description="Disordered" evidence="8">
    <location>
        <begin position="2447"/>
        <end position="2466"/>
    </location>
</feature>
<sequence>MAEPVAIIGSACRFPGGADSPAKLWELLKNPRDALSEFPPDRLNLKNFYHQNGTHHGSTDVQNKGYLLEEDFRLFDASFFHISPPEAASMDPQQRILLETAYEALESAGCPLDQIQGSLTSVWAGLMNGDFDTIQARDLDMLPTQHATGTHRSILSNRISYFLDVRGPSMTIDTACSSSLVALHQAAQSLKSGESDIAIVAGANLILDPTLYVAESKLHMLSPDSRSRMWDKDANGYARGEGFAIVVLQRLEDAVRDRKHIECIVRGSAVNSDGRGKGGITMPYAAAQTAVIKQAYQSAGLDVRLDRCQYFEAHGTGTQAGDPVESQAIRDAFFPLGESENSETLPGKLPVGSIKTIIGHTEGTAGLAGVLKASLAIQNRTIPPNMLFSELNPTVAPFYDHLEIPTGLARPWPATKPGSPLRVSVNSFGFGGTNAHVILESYQDGEEQLAREHFDEERFIGPLVFSANSRDSLLQSVKAYAEEMRSNKSLDLEDLTWTLQFRRTHFDNSRASFSGATREKLLSHMDTFVTDDNKTAVTDQNSPPPARFGDDGPALLGIFTGQGAQWASMGRNLILHCRLFRESIERCEKSLDALGVDAPEWSLKEELLAGEETSRVAEAALSQPLCTAVQIGLVDLLSASGVEFRAVVGHSSGEIAAAYAAGVLPRASDAIRIAYYRGLHAKLATGPNSDRRGAMLAAGLSFEDASELCSRREYAGRVTVAADNSPTSVTLSGDVEAIDWIKAHLETDGTFVRKLKVDMAYHSHHMEACAPAYLASLQACDIQVQQPTGDCVWVSSVRGDVDSVLADDEDGSGLEVVRDQYWIDNLTNPVLFGPAVECALWRAGPFDVVIEVGPHPALKGPTTQILKASLGASLPYLGVIQRRDDEVESFSGRLGYLWEYLGRASLIDFDGYRRAFRATDSAETALESPRLVKGLPAYRWDHSKVHWRESRISRNFRLAERPCHDLLGRRAPDDTPGLLRWRNVLRLEEMEWVKGHMFQGQVVLPGASYISAVIEAVKDLTGEAPVKLIDLCDVTLQKAVILRENRACEFNSTLRLVYKKPDLLSAEFSFSIAQADSDAASETTCSGRIDVHLGKAEGDTKEALLPSPSKLPPNLSAVDIDEFYLSLKKLGLAFTGPFRGAQSTQRSLGYASTLALWNVDGDIGNSAEAYSLHPAVLDVALHALFAAFASPATEQMRTPFLPVAFRRVSIVPNDCPGPVPASLSSQTRISSQISAQVTGSSPKGLEGDVQIVFGDSGRVAVQIEGVGLRAMADQTPSAGGDLIMFSHIKWDSDISTGINKVVLEKEVTEQDDTAERDATGRTALYYYRILLKELSPQEVKSATWYHRMFLQSAQHWIEEVQAGRHPTVKRDWLNDTKEDALQLSIRFPDQADILLMRAVGENLVSIVRGEKQPLEVMMEDDMLTRFYNDGNGWSKMNDHIARAVSQITHRYPQANILEIGGGTGGTTGKVLQRIGTAYSHYTFTDVSPGFFERAADRFSDQARKRKMTFQVLDIEKDIVDQGFSEGTYDVVVASNVLHALQNLEDTMRQVRRLLKPGGYVVMMEVTGDVLRLGFIMGILSGWWVGAQVGDEGRQWGPGISALQWNDLLRRTGFSGVDHIASDSPIFANHCFSTLVAQAVDDRVNLLRSPLSHPATLAALSDVTRLLIIGGETLGVARLARDLKRALAPSTSTSIESFSSFDQLVVGQYERVAAICLTELDQPLFGRGSMTAVRLQRIQDFLQRARTVLWVTAGCRGSNPEANMFVGIARAVRIEQRGIDLQLLDVGSRPEDADTFVVAEAFVRLALAGQEGFADGPNHQPILWTIETELAIDEGSLLIPRLVPDEARNERYNAARHIVTKQIGVGAGSDWETEIESSDGTLLSTGVECTLSRRLENARTPGQIFIDVQLSVALIHPEHRYFLIYGSVTESATSGARSVFAVTRSNRSVAIVNVDDTIQFPDGGDSSSESSSGSKASKMLEALAGQLLARSLISRVPRHGPILLYEPAETLVQAIAGCKLWRGRKVYYATSLLFGTAAPKGWISIDVHALSWSVRQALPSDIVAMVDFSATGAGISWDFQPCLPVDCVVVRFDPAFLETDNEAMAHAYADVLAIVDNEAVGHSDHEVSTISRSTLQGRPSSSIAYPSIVDWSAQGNDDAMNRSSSDKSTVQVKPLSTDGIFSSSKTHFMVGLNGDLGQSICSFMARNGACHIAIASRRGEVNPEWLESMRKRQINVRVYPMDVTRKEGIRTTLEQMQKDGMPPVGGVANGALILHDMLFSNMDADSLNNTLRPKVDGSRNLDEIFGGDTWQLDYFVLFSSLGTVVGNPGQSNYHAANMFMTALASNRRARGLAASVVHVGVVSDAGYVTRQNGQLLESLRRKFFILLSESDAHQVFAEAVLASPADAGLPSSIAIGQEPFLDRPDNVDHARPSWYHDPRMSHFISVQPEEDEQAASGPKGSIGSIGAGNSQPLHQRIDCNESVQAAEAIIQEAFSAKLEALMQLDSGSVNVHVPLLDLGIDSLLAVETRTWFLKEISIDVPVLRFLGGDTVHDICADAAVQYLALQSINDSDGAEGADTNGTTETTKLSVSGDPGASSPNSELSSDSPDSLTTPTSIDLASVQDLKTDATLKKRESDLYDETNSDTIVQIQTQKRPSNISRVERMSYSQSRVWALGEYLDDPTASNIAVSYAIAGPLDTTRLQEALAKVIMHHPTLRTCFYPDEETGELTQGLLRQTPNSTLFLKQVSAATHADGVIAREFGALKKHTWDLANGETFRATLVHVEDNDTYVIIFGYHLMAMDGISWFNFLRDLGLAYSRQPLSRQAKLCIDAAVEQRQAVESMSGPLEEAVSFWEGLYAELPKALPLLPIASVKHRQLLRHYESYKITQDVDSHLVAKIKDASKALRVTPFHFHLATIQALFAKMLPDLPELCIGVYDANRPDDGSLSDAVGYFVNLLPLRFRLDDKRQASFAEVVKHTSTHVLEARRHSHVPFNVILDRLNVPRDSPFSPLFQIAFNYRVGSMADVPLEDCRLVVDTISDVQNNRHDLTFGLYETAAGSCSVHITCKSYIYDKDAAEVLMGAYVHLLDALASDASRSFEEYGKRVFVSMAY</sequence>
<dbReference type="Pfam" id="PF00109">
    <property type="entry name" value="ketoacyl-synt"/>
    <property type="match status" value="1"/>
</dbReference>
<dbReference type="InterPro" id="IPR020841">
    <property type="entry name" value="PKS_Beta-ketoAc_synthase_dom"/>
</dbReference>
<organism evidence="12 13">
    <name type="scientific">Lachnellula occidentalis</name>
    <dbReference type="NCBI Taxonomy" id="215460"/>
    <lineage>
        <taxon>Eukaryota</taxon>
        <taxon>Fungi</taxon>
        <taxon>Dikarya</taxon>
        <taxon>Ascomycota</taxon>
        <taxon>Pezizomycotina</taxon>
        <taxon>Leotiomycetes</taxon>
        <taxon>Helotiales</taxon>
        <taxon>Lachnaceae</taxon>
        <taxon>Lachnellula</taxon>
    </lineage>
</organism>
<dbReference type="InterPro" id="IPR001227">
    <property type="entry name" value="Ac_transferase_dom_sf"/>
</dbReference>
<dbReference type="SUPFAM" id="SSF52151">
    <property type="entry name" value="FabD/lysophospholipase-like"/>
    <property type="match status" value="1"/>
</dbReference>
<dbReference type="Pfam" id="PF00668">
    <property type="entry name" value="Condensation"/>
    <property type="match status" value="1"/>
</dbReference>
<dbReference type="Gene3D" id="3.40.50.150">
    <property type="entry name" value="Vaccinia Virus protein VP39"/>
    <property type="match status" value="1"/>
</dbReference>
<dbReference type="PROSITE" id="PS00012">
    <property type="entry name" value="PHOSPHOPANTETHEINE"/>
    <property type="match status" value="1"/>
</dbReference>
<dbReference type="InterPro" id="IPR029063">
    <property type="entry name" value="SAM-dependent_MTases_sf"/>
</dbReference>
<dbReference type="SMART" id="SM00826">
    <property type="entry name" value="PKS_DH"/>
    <property type="match status" value="1"/>
</dbReference>
<dbReference type="Gene3D" id="3.40.366.10">
    <property type="entry name" value="Malonyl-Coenzyme A Acyl Carrier Protein, domain 2"/>
    <property type="match status" value="1"/>
</dbReference>
<dbReference type="InterPro" id="IPR013217">
    <property type="entry name" value="Methyltransf_12"/>
</dbReference>
<dbReference type="PANTHER" id="PTHR43775">
    <property type="entry name" value="FATTY ACID SYNTHASE"/>
    <property type="match status" value="1"/>
</dbReference>
<dbReference type="Gene3D" id="3.30.559.30">
    <property type="entry name" value="Nonribosomal peptide synthetase, condensation domain"/>
    <property type="match status" value="1"/>
</dbReference>
<keyword evidence="5" id="KW-0808">Transferase</keyword>
<evidence type="ECO:0000313" key="13">
    <source>
        <dbReference type="Proteomes" id="UP000443090"/>
    </source>
</evidence>
<dbReference type="InterPro" id="IPR042104">
    <property type="entry name" value="PKS_dehydratase_sf"/>
</dbReference>
<dbReference type="InterPro" id="IPR020806">
    <property type="entry name" value="PKS_PP-bd"/>
</dbReference>
<evidence type="ECO:0000313" key="12">
    <source>
        <dbReference type="EMBL" id="TVY41051.1"/>
    </source>
</evidence>
<dbReference type="Gene3D" id="3.40.47.10">
    <property type="match status" value="1"/>
</dbReference>
<feature type="region of interest" description="Disordered" evidence="8">
    <location>
        <begin position="2571"/>
        <end position="2615"/>
    </location>
</feature>
<dbReference type="PROSITE" id="PS52019">
    <property type="entry name" value="PKS_MFAS_DH"/>
    <property type="match status" value="1"/>
</dbReference>
<dbReference type="InterPro" id="IPR020807">
    <property type="entry name" value="PKS_DH"/>
</dbReference>
<dbReference type="GO" id="GO:0016874">
    <property type="term" value="F:ligase activity"/>
    <property type="evidence" value="ECO:0007669"/>
    <property type="project" value="UniProtKB-KW"/>
</dbReference>
<dbReference type="CDD" id="cd00833">
    <property type="entry name" value="PKS"/>
    <property type="match status" value="1"/>
</dbReference>
<dbReference type="InterPro" id="IPR016039">
    <property type="entry name" value="Thiolase-like"/>
</dbReference>
<comment type="caution">
    <text evidence="12">The sequence shown here is derived from an EMBL/GenBank/DDBJ whole genome shotgun (WGS) entry which is preliminary data.</text>
</comment>
<feature type="region of interest" description="N-terminal hotdog fold" evidence="7">
    <location>
        <begin position="964"/>
        <end position="1096"/>
    </location>
</feature>
<dbReference type="PROSITE" id="PS52004">
    <property type="entry name" value="KS3_2"/>
    <property type="match status" value="1"/>
</dbReference>
<dbReference type="SUPFAM" id="SSF51735">
    <property type="entry name" value="NAD(P)-binding Rossmann-fold domains"/>
    <property type="match status" value="1"/>
</dbReference>
<evidence type="ECO:0000259" key="9">
    <source>
        <dbReference type="PROSITE" id="PS50075"/>
    </source>
</evidence>
<evidence type="ECO:0000256" key="7">
    <source>
        <dbReference type="PROSITE-ProRule" id="PRU01363"/>
    </source>
</evidence>
<dbReference type="PROSITE" id="PS50075">
    <property type="entry name" value="CARRIER"/>
    <property type="match status" value="1"/>
</dbReference>
<feature type="region of interest" description="C-terminal hotdog fold" evidence="7">
    <location>
        <begin position="1115"/>
        <end position="1277"/>
    </location>
</feature>
<dbReference type="Pfam" id="PF21089">
    <property type="entry name" value="PKS_DH_N"/>
    <property type="match status" value="1"/>
</dbReference>
<evidence type="ECO:0000256" key="3">
    <source>
        <dbReference type="ARBA" id="ARBA00022598"/>
    </source>
</evidence>
<dbReference type="InterPro" id="IPR036736">
    <property type="entry name" value="ACP-like_sf"/>
</dbReference>
<name>A0A8H8RSN9_9HELO</name>
<dbReference type="GO" id="GO:0032259">
    <property type="term" value="P:methylation"/>
    <property type="evidence" value="ECO:0007669"/>
    <property type="project" value="UniProtKB-KW"/>
</dbReference>
<dbReference type="Pfam" id="PF16197">
    <property type="entry name" value="KAsynt_C_assoc"/>
    <property type="match status" value="1"/>
</dbReference>
<dbReference type="GO" id="GO:0031177">
    <property type="term" value="F:phosphopantetheine binding"/>
    <property type="evidence" value="ECO:0007669"/>
    <property type="project" value="InterPro"/>
</dbReference>
<dbReference type="GO" id="GO:0008168">
    <property type="term" value="F:methyltransferase activity"/>
    <property type="evidence" value="ECO:0007669"/>
    <property type="project" value="UniProtKB-KW"/>
</dbReference>
<protein>
    <submittedName>
        <fullName evidence="12">Hybrid PKS-NRPS synthetase</fullName>
    </submittedName>
</protein>
<keyword evidence="2" id="KW-0597">Phosphoprotein</keyword>
<feature type="active site" description="Proton acceptor; for dehydratase activity" evidence="7">
    <location>
        <position position="996"/>
    </location>
</feature>
<dbReference type="Proteomes" id="UP000443090">
    <property type="component" value="Unassembled WGS sequence"/>
</dbReference>
<dbReference type="SUPFAM" id="SSF47336">
    <property type="entry name" value="ACP-like"/>
    <property type="match status" value="1"/>
</dbReference>
<dbReference type="PROSITE" id="PS00606">
    <property type="entry name" value="KS3_1"/>
    <property type="match status" value="1"/>
</dbReference>
<feature type="active site" description="Proton donor; for dehydratase activity" evidence="7">
    <location>
        <position position="1178"/>
    </location>
</feature>
<evidence type="ECO:0000259" key="11">
    <source>
        <dbReference type="PROSITE" id="PS52019"/>
    </source>
</evidence>
<keyword evidence="4" id="KW-0489">Methyltransferase</keyword>
<dbReference type="SMART" id="SM00825">
    <property type="entry name" value="PKS_KS"/>
    <property type="match status" value="1"/>
</dbReference>
<dbReference type="Gene3D" id="3.30.559.10">
    <property type="entry name" value="Chloramphenicol acetyltransferase-like domain"/>
    <property type="match status" value="1"/>
</dbReference>
<feature type="domain" description="Ketosynthase family 3 (KS3)" evidence="10">
    <location>
        <begin position="2"/>
        <end position="441"/>
    </location>
</feature>
<reference evidence="12 13" key="1">
    <citation type="submission" date="2018-05" db="EMBL/GenBank/DDBJ databases">
        <title>Genome sequencing and assembly of the regulated plant pathogen Lachnellula willkommii and related sister species for the development of diagnostic species identification markers.</title>
        <authorList>
            <person name="Giroux E."/>
            <person name="Bilodeau G."/>
        </authorList>
    </citation>
    <scope>NUCLEOTIDE SEQUENCE [LARGE SCALE GENOMIC DNA]</scope>
    <source>
        <strain evidence="12 13">CBS 160.35</strain>
    </source>
</reference>
<dbReference type="InterPro" id="IPR016035">
    <property type="entry name" value="Acyl_Trfase/lysoPLipase"/>
</dbReference>
<dbReference type="GO" id="GO:0006633">
    <property type="term" value="P:fatty acid biosynthetic process"/>
    <property type="evidence" value="ECO:0007669"/>
    <property type="project" value="InterPro"/>
</dbReference>
<dbReference type="Pfam" id="PF14765">
    <property type="entry name" value="PS-DH"/>
    <property type="match status" value="1"/>
</dbReference>
<evidence type="ECO:0000256" key="8">
    <source>
        <dbReference type="SAM" id="MobiDB-lite"/>
    </source>
</evidence>
<dbReference type="InterPro" id="IPR006162">
    <property type="entry name" value="Ppantetheine_attach_site"/>
</dbReference>
<dbReference type="InterPro" id="IPR032821">
    <property type="entry name" value="PKS_assoc"/>
</dbReference>
<dbReference type="Pfam" id="PF08659">
    <property type="entry name" value="KR"/>
    <property type="match status" value="1"/>
</dbReference>